<dbReference type="RefSeq" id="WP_191808724.1">
    <property type="nucleotide sequence ID" value="NZ_JACSQD010000007.1"/>
</dbReference>
<dbReference type="PROSITE" id="PS50932">
    <property type="entry name" value="HTH_LACI_2"/>
    <property type="match status" value="1"/>
</dbReference>
<dbReference type="SUPFAM" id="SSF47413">
    <property type="entry name" value="lambda repressor-like DNA-binding domains"/>
    <property type="match status" value="1"/>
</dbReference>
<dbReference type="SUPFAM" id="SSF53822">
    <property type="entry name" value="Periplasmic binding protein-like I"/>
    <property type="match status" value="1"/>
</dbReference>
<evidence type="ECO:0000256" key="3">
    <source>
        <dbReference type="ARBA" id="ARBA00023163"/>
    </source>
</evidence>
<dbReference type="InterPro" id="IPR046335">
    <property type="entry name" value="LacI/GalR-like_sensor"/>
</dbReference>
<comment type="caution">
    <text evidence="5">The sequence shown here is derived from an EMBL/GenBank/DDBJ whole genome shotgun (WGS) entry which is preliminary data.</text>
</comment>
<dbReference type="SMART" id="SM00354">
    <property type="entry name" value="HTH_LACI"/>
    <property type="match status" value="1"/>
</dbReference>
<keyword evidence="2 5" id="KW-0238">DNA-binding</keyword>
<dbReference type="Gene3D" id="3.40.50.2300">
    <property type="match status" value="2"/>
</dbReference>
<dbReference type="EMBL" id="JACSQD010000007">
    <property type="protein sequence ID" value="MBD7996436.1"/>
    <property type="molecule type" value="Genomic_DNA"/>
</dbReference>
<dbReference type="GO" id="GO:0003677">
    <property type="term" value="F:DNA binding"/>
    <property type="evidence" value="ECO:0007669"/>
    <property type="project" value="UniProtKB-KW"/>
</dbReference>
<organism evidence="5 6">
    <name type="scientific">Arthrobacter gallicola</name>
    <dbReference type="NCBI Taxonomy" id="2762225"/>
    <lineage>
        <taxon>Bacteria</taxon>
        <taxon>Bacillati</taxon>
        <taxon>Actinomycetota</taxon>
        <taxon>Actinomycetes</taxon>
        <taxon>Micrococcales</taxon>
        <taxon>Micrococcaceae</taxon>
        <taxon>Arthrobacter</taxon>
    </lineage>
</organism>
<accession>A0ABR8UWH0</accession>
<sequence>MATLDDVAALAGVSKATASRALGRPELVARETIERVRAASESLGFQPSRIARALARGRTGLLALVVPSLQNTFFAPIIEGAQAAAEDSGNHLTIAVSGLASAADQRGMDRLAGQVDGLILNASQASQDVVRHAASLAPTVLIEREVPGMPSVVADTAAAFGRLAGELADRGHTRIAYVGGPEGSWPDSMRTGAITQALAGRADLTVLGPLPPLAESGIRLVDEVLASGATAVLVYASPIALGLMYALRLRGIDVPQDMVVSGDARIARALGSAGVPSVDVDGVEIGRQAVELLLALLEQRGLQDRGLPVPGLATPEQRRLTVPIHWS</sequence>
<dbReference type="Gene3D" id="1.10.260.40">
    <property type="entry name" value="lambda repressor-like DNA-binding domains"/>
    <property type="match status" value="1"/>
</dbReference>
<evidence type="ECO:0000256" key="2">
    <source>
        <dbReference type="ARBA" id="ARBA00023125"/>
    </source>
</evidence>
<dbReference type="Pfam" id="PF13377">
    <property type="entry name" value="Peripla_BP_3"/>
    <property type="match status" value="1"/>
</dbReference>
<name>A0ABR8UWH0_9MICC</name>
<dbReference type="InterPro" id="IPR000843">
    <property type="entry name" value="HTH_LacI"/>
</dbReference>
<reference evidence="5 6" key="1">
    <citation type="submission" date="2020-08" db="EMBL/GenBank/DDBJ databases">
        <title>A Genomic Blueprint of the Chicken Gut Microbiome.</title>
        <authorList>
            <person name="Gilroy R."/>
            <person name="Ravi A."/>
            <person name="Getino M."/>
            <person name="Pursley I."/>
            <person name="Horton D.L."/>
            <person name="Alikhan N.-F."/>
            <person name="Baker D."/>
            <person name="Gharbi K."/>
            <person name="Hall N."/>
            <person name="Watson M."/>
            <person name="Adriaenssens E.M."/>
            <person name="Foster-Nyarko E."/>
            <person name="Jarju S."/>
            <person name="Secka A."/>
            <person name="Antonio M."/>
            <person name="Oren A."/>
            <person name="Chaudhuri R."/>
            <person name="La Ragione R.M."/>
            <person name="Hildebrand F."/>
            <person name="Pallen M.J."/>
        </authorList>
    </citation>
    <scope>NUCLEOTIDE SEQUENCE [LARGE SCALE GENOMIC DNA]</scope>
    <source>
        <strain evidence="5 6">Sa2CUA1</strain>
    </source>
</reference>
<keyword evidence="3" id="KW-0804">Transcription</keyword>
<dbReference type="InterPro" id="IPR010982">
    <property type="entry name" value="Lambda_DNA-bd_dom_sf"/>
</dbReference>
<dbReference type="CDD" id="cd06267">
    <property type="entry name" value="PBP1_LacI_sugar_binding-like"/>
    <property type="match status" value="1"/>
</dbReference>
<dbReference type="CDD" id="cd01392">
    <property type="entry name" value="HTH_LacI"/>
    <property type="match status" value="1"/>
</dbReference>
<protein>
    <submittedName>
        <fullName evidence="5">LacI family DNA-binding transcriptional regulator</fullName>
    </submittedName>
</protein>
<dbReference type="InterPro" id="IPR028082">
    <property type="entry name" value="Peripla_BP_I"/>
</dbReference>
<proteinExistence type="predicted"/>
<evidence type="ECO:0000256" key="1">
    <source>
        <dbReference type="ARBA" id="ARBA00023015"/>
    </source>
</evidence>
<keyword evidence="6" id="KW-1185">Reference proteome</keyword>
<gene>
    <name evidence="5" type="ORF">H9639_14130</name>
</gene>
<evidence type="ECO:0000259" key="4">
    <source>
        <dbReference type="PROSITE" id="PS50932"/>
    </source>
</evidence>
<dbReference type="PANTHER" id="PTHR30146">
    <property type="entry name" value="LACI-RELATED TRANSCRIPTIONAL REPRESSOR"/>
    <property type="match status" value="1"/>
</dbReference>
<evidence type="ECO:0000313" key="6">
    <source>
        <dbReference type="Proteomes" id="UP000609874"/>
    </source>
</evidence>
<dbReference type="PANTHER" id="PTHR30146:SF109">
    <property type="entry name" value="HTH-TYPE TRANSCRIPTIONAL REGULATOR GALS"/>
    <property type="match status" value="1"/>
</dbReference>
<dbReference type="PROSITE" id="PS00356">
    <property type="entry name" value="HTH_LACI_1"/>
    <property type="match status" value="1"/>
</dbReference>
<feature type="domain" description="HTH lacI-type" evidence="4">
    <location>
        <begin position="2"/>
        <end position="56"/>
    </location>
</feature>
<dbReference type="Pfam" id="PF00356">
    <property type="entry name" value="LacI"/>
    <property type="match status" value="1"/>
</dbReference>
<evidence type="ECO:0000313" key="5">
    <source>
        <dbReference type="EMBL" id="MBD7996436.1"/>
    </source>
</evidence>
<dbReference type="Proteomes" id="UP000609874">
    <property type="component" value="Unassembled WGS sequence"/>
</dbReference>
<keyword evidence="1" id="KW-0805">Transcription regulation</keyword>